<dbReference type="EMBL" id="JNVC02000001">
    <property type="protein sequence ID" value="KEZ53774.1"/>
    <property type="molecule type" value="Genomic_DNA"/>
</dbReference>
<feature type="domain" description="LD-carboxypeptidase N-terminal" evidence="7">
    <location>
        <begin position="13"/>
        <end position="129"/>
    </location>
</feature>
<dbReference type="GO" id="GO:0004180">
    <property type="term" value="F:carboxypeptidase activity"/>
    <property type="evidence" value="ECO:0007669"/>
    <property type="project" value="UniProtKB-KW"/>
</dbReference>
<proteinExistence type="inferred from homology"/>
<keyword evidence="2" id="KW-0121">Carboxypeptidase</keyword>
<dbReference type="InterPro" id="IPR003507">
    <property type="entry name" value="S66_fam"/>
</dbReference>
<feature type="active site" description="Charge relay system" evidence="6">
    <location>
        <position position="278"/>
    </location>
</feature>
<dbReference type="Gene3D" id="3.40.50.10740">
    <property type="entry name" value="Class I glutamine amidotransferase-like"/>
    <property type="match status" value="1"/>
</dbReference>
<dbReference type="Pfam" id="PF02016">
    <property type="entry name" value="Peptidase_S66"/>
    <property type="match status" value="1"/>
</dbReference>
<dbReference type="InterPro" id="IPR027461">
    <property type="entry name" value="Carboxypeptidase_A_C_sf"/>
</dbReference>
<organism evidence="9 10">
    <name type="scientific">Metabacillus indicus</name>
    <name type="common">Bacillus indicus</name>
    <dbReference type="NCBI Taxonomy" id="246786"/>
    <lineage>
        <taxon>Bacteria</taxon>
        <taxon>Bacillati</taxon>
        <taxon>Bacillota</taxon>
        <taxon>Bacilli</taxon>
        <taxon>Bacillales</taxon>
        <taxon>Bacillaceae</taxon>
        <taxon>Metabacillus</taxon>
    </lineage>
</organism>
<dbReference type="PANTHER" id="PTHR30237:SF2">
    <property type="entry name" value="MUREIN TETRAPEPTIDE CARBOXYPEPTIDASE"/>
    <property type="match status" value="1"/>
</dbReference>
<feature type="active site" description="Charge relay system" evidence="6">
    <location>
        <position position="208"/>
    </location>
</feature>
<dbReference type="PANTHER" id="PTHR30237">
    <property type="entry name" value="MURAMOYLTETRAPEPTIDE CARBOXYPEPTIDASE"/>
    <property type="match status" value="1"/>
</dbReference>
<dbReference type="RefSeq" id="WP_029565363.1">
    <property type="nucleotide sequence ID" value="NZ_CP176757.1"/>
</dbReference>
<evidence type="ECO:0000256" key="2">
    <source>
        <dbReference type="ARBA" id="ARBA00022645"/>
    </source>
</evidence>
<keyword evidence="3" id="KW-0645">Protease</keyword>
<dbReference type="CDD" id="cd07025">
    <property type="entry name" value="Peptidase_S66"/>
    <property type="match status" value="1"/>
</dbReference>
<evidence type="ECO:0000259" key="7">
    <source>
        <dbReference type="Pfam" id="PF02016"/>
    </source>
</evidence>
<dbReference type="Pfam" id="PF17676">
    <property type="entry name" value="Peptidase_S66C"/>
    <property type="match status" value="1"/>
</dbReference>
<dbReference type="GO" id="GO:0008236">
    <property type="term" value="F:serine-type peptidase activity"/>
    <property type="evidence" value="ECO:0007669"/>
    <property type="project" value="UniProtKB-KW"/>
</dbReference>
<dbReference type="AlphaFoldDB" id="A0A084H2G2"/>
<reference evidence="9 10" key="1">
    <citation type="journal article" date="2005" name="Int. J. Syst. Evol. Microbiol.">
        <title>Bacillus cibi sp. nov., isolated from jeotgal, a traditional Korean fermented seafood.</title>
        <authorList>
            <person name="Yoon J.H."/>
            <person name="Lee C.H."/>
            <person name="Oh T.K."/>
        </authorList>
    </citation>
    <scope>NUCLEOTIDE SEQUENCE [LARGE SCALE GENOMIC DNA]</scope>
    <source>
        <strain evidence="9 10">DSM 16189</strain>
    </source>
</reference>
<evidence type="ECO:0000256" key="4">
    <source>
        <dbReference type="ARBA" id="ARBA00022801"/>
    </source>
</evidence>
<dbReference type="PIRSF" id="PIRSF028757">
    <property type="entry name" value="LD-carboxypeptidase"/>
    <property type="match status" value="1"/>
</dbReference>
<comment type="similarity">
    <text evidence="1">Belongs to the peptidase S66 family.</text>
</comment>
<evidence type="ECO:0000256" key="6">
    <source>
        <dbReference type="PIRSR" id="PIRSR028757-1"/>
    </source>
</evidence>
<dbReference type="Proteomes" id="UP000028549">
    <property type="component" value="Unassembled WGS sequence"/>
</dbReference>
<dbReference type="InterPro" id="IPR040921">
    <property type="entry name" value="Peptidase_S66C"/>
</dbReference>
<protein>
    <submittedName>
        <fullName evidence="9">Peptidase S66</fullName>
    </submittedName>
</protein>
<dbReference type="Gene3D" id="3.50.30.60">
    <property type="entry name" value="LD-carboxypeptidase A C-terminal domain-like"/>
    <property type="match status" value="1"/>
</dbReference>
<dbReference type="GO" id="GO:0006508">
    <property type="term" value="P:proteolysis"/>
    <property type="evidence" value="ECO:0007669"/>
    <property type="project" value="UniProtKB-KW"/>
</dbReference>
<accession>A0A084H2G2</accession>
<keyword evidence="5" id="KW-0720">Serine protease</keyword>
<feature type="domain" description="LD-carboxypeptidase C-terminal" evidence="8">
    <location>
        <begin position="178"/>
        <end position="292"/>
    </location>
</feature>
<evidence type="ECO:0000259" key="8">
    <source>
        <dbReference type="Pfam" id="PF17676"/>
    </source>
</evidence>
<name>A0A084H2G2_METID</name>
<dbReference type="InterPro" id="IPR027478">
    <property type="entry name" value="LdcA_N"/>
</dbReference>
<evidence type="ECO:0000313" key="9">
    <source>
        <dbReference type="EMBL" id="KEZ53774.1"/>
    </source>
</evidence>
<dbReference type="OrthoDB" id="9807329at2"/>
<evidence type="ECO:0000313" key="10">
    <source>
        <dbReference type="Proteomes" id="UP000028549"/>
    </source>
</evidence>
<dbReference type="STRING" id="246786.GS18_0202100"/>
<gene>
    <name evidence="9" type="ORF">GS18_0202100</name>
</gene>
<keyword evidence="4" id="KW-0378">Hydrolase</keyword>
<comment type="caution">
    <text evidence="9">The sequence shown here is derived from an EMBL/GenBank/DDBJ whole genome shotgun (WGS) entry which is preliminary data.</text>
</comment>
<keyword evidence="10" id="KW-1185">Reference proteome</keyword>
<evidence type="ECO:0000256" key="5">
    <source>
        <dbReference type="ARBA" id="ARBA00022825"/>
    </source>
</evidence>
<evidence type="ECO:0000256" key="3">
    <source>
        <dbReference type="ARBA" id="ARBA00022670"/>
    </source>
</evidence>
<dbReference type="SUPFAM" id="SSF52317">
    <property type="entry name" value="Class I glutamine amidotransferase-like"/>
    <property type="match status" value="1"/>
</dbReference>
<dbReference type="InterPro" id="IPR029062">
    <property type="entry name" value="Class_I_gatase-like"/>
</dbReference>
<evidence type="ECO:0000256" key="1">
    <source>
        <dbReference type="ARBA" id="ARBA00010233"/>
    </source>
</evidence>
<sequence length="309" mass="33364">MIKAQALKKGDTVGIISPASPPNKENLKRSLSFLEKNGLSYQFGKHAQDEYGYLAGRDEDRAADVNSMFADEGIQAIICACGGFGTARMASLIDYELIKKNPKIFWGYSDITFLHTAIRQNTGLVTFHGPMLSSDFGEEKGVLPLTESYFQQLFDGSGITYDESISPLEIMTEGEADGELVGGNLSLLASSLGTPFEIDAAGKLLLIEDIDEEPYAIDRMMNQLYSAGKLTEAAGIVVADFHNCVPQKRKRSIPLDEVLAHYVALSGKPAMKGFKIGHCSPNIAVPLGTKAVMNTKTKTLTIQSGISGV</sequence>
<dbReference type="InterPro" id="IPR040449">
    <property type="entry name" value="Peptidase_S66_N"/>
</dbReference>
<feature type="active site" description="Nucleophile" evidence="6">
    <location>
        <position position="109"/>
    </location>
</feature>
<dbReference type="SUPFAM" id="SSF141986">
    <property type="entry name" value="LD-carboxypeptidase A C-terminal domain-like"/>
    <property type="match status" value="1"/>
</dbReference>